<feature type="transmembrane region" description="Helical" evidence="8">
    <location>
        <begin position="97"/>
        <end position="119"/>
    </location>
</feature>
<organism evidence="10 11">
    <name type="scientific">Oryctolagus cuniculus</name>
    <name type="common">Rabbit</name>
    <dbReference type="NCBI Taxonomy" id="9986"/>
    <lineage>
        <taxon>Eukaryota</taxon>
        <taxon>Metazoa</taxon>
        <taxon>Chordata</taxon>
        <taxon>Craniata</taxon>
        <taxon>Vertebrata</taxon>
        <taxon>Euteleostomi</taxon>
        <taxon>Mammalia</taxon>
        <taxon>Eutheria</taxon>
        <taxon>Euarchontoglires</taxon>
        <taxon>Glires</taxon>
        <taxon>Lagomorpha</taxon>
        <taxon>Leporidae</taxon>
        <taxon>Oryctolagus</taxon>
    </lineage>
</organism>
<evidence type="ECO:0000259" key="9">
    <source>
        <dbReference type="PROSITE" id="PS51704"/>
    </source>
</evidence>
<keyword evidence="7" id="KW-0325">Glycoprotein</keyword>
<comment type="similarity">
    <text evidence="2">Belongs to the glycerophosphoryl diester phosphodiesterase family.</text>
</comment>
<protein>
    <recommendedName>
        <fullName evidence="9">GP-PDE domain-containing protein</fullName>
    </recommendedName>
</protein>
<reference evidence="10" key="3">
    <citation type="submission" date="2025-09" db="UniProtKB">
        <authorList>
            <consortium name="Ensembl"/>
        </authorList>
    </citation>
    <scope>IDENTIFICATION</scope>
    <source>
        <strain evidence="10">Thorbecke</strain>
    </source>
</reference>
<proteinExistence type="inferred from homology"/>
<keyword evidence="6 8" id="KW-0472">Membrane</keyword>
<dbReference type="PANTHER" id="PTHR23344:SF13">
    <property type="entry name" value="GLYCEROPHOSPHODIESTER PHOSPHODIESTERASE DOMAIN-CONTAINING PROTEIN 4"/>
    <property type="match status" value="1"/>
</dbReference>
<accession>U3KMX9</accession>
<feature type="transmembrane region" description="Helical" evidence="8">
    <location>
        <begin position="222"/>
        <end position="243"/>
    </location>
</feature>
<dbReference type="GO" id="GO:0006629">
    <property type="term" value="P:lipid metabolic process"/>
    <property type="evidence" value="ECO:0007669"/>
    <property type="project" value="InterPro"/>
</dbReference>
<dbReference type="SUPFAM" id="SSF51695">
    <property type="entry name" value="PLC-like phosphodiesterases"/>
    <property type="match status" value="1"/>
</dbReference>
<dbReference type="SMR" id="U3KMX9"/>
<evidence type="ECO:0000313" key="11">
    <source>
        <dbReference type="Proteomes" id="UP000001811"/>
    </source>
</evidence>
<dbReference type="eggNOG" id="KOG2258">
    <property type="taxonomic scope" value="Eukaryota"/>
</dbReference>
<reference evidence="10 11" key="1">
    <citation type="journal article" date="2011" name="Nature">
        <title>A high-resolution map of human evolutionary constraint using 29 mammals.</title>
        <authorList>
            <person name="Lindblad-Toh K."/>
            <person name="Garber M."/>
            <person name="Zuk O."/>
            <person name="Lin M.F."/>
            <person name="Parker B.J."/>
            <person name="Washietl S."/>
            <person name="Kheradpour P."/>
            <person name="Ernst J."/>
            <person name="Jordan G."/>
            <person name="Mauceli E."/>
            <person name="Ward L.D."/>
            <person name="Lowe C.B."/>
            <person name="Holloway A.K."/>
            <person name="Clamp M."/>
            <person name="Gnerre S."/>
            <person name="Alfoldi J."/>
            <person name="Beal K."/>
            <person name="Chang J."/>
            <person name="Clawson H."/>
            <person name="Cuff J."/>
            <person name="Di Palma F."/>
            <person name="Fitzgerald S."/>
            <person name="Flicek P."/>
            <person name="Guttman M."/>
            <person name="Hubisz M.J."/>
            <person name="Jaffe D.B."/>
            <person name="Jungreis I."/>
            <person name="Kent W.J."/>
            <person name="Kostka D."/>
            <person name="Lara M."/>
            <person name="Martins A.L."/>
            <person name="Massingham T."/>
            <person name="Moltke I."/>
            <person name="Raney B.J."/>
            <person name="Rasmussen M.D."/>
            <person name="Robinson J."/>
            <person name="Stark A."/>
            <person name="Vilella A.J."/>
            <person name="Wen J."/>
            <person name="Xie X."/>
            <person name="Zody M.C."/>
            <person name="Baldwin J."/>
            <person name="Bloom T."/>
            <person name="Chin C.W."/>
            <person name="Heiman D."/>
            <person name="Nicol R."/>
            <person name="Nusbaum C."/>
            <person name="Young S."/>
            <person name="Wilkinson J."/>
            <person name="Worley K.C."/>
            <person name="Kovar C.L."/>
            <person name="Muzny D.M."/>
            <person name="Gibbs R.A."/>
            <person name="Cree A."/>
            <person name="Dihn H.H."/>
            <person name="Fowler G."/>
            <person name="Jhangiani S."/>
            <person name="Joshi V."/>
            <person name="Lee S."/>
            <person name="Lewis L.R."/>
            <person name="Nazareth L.V."/>
            <person name="Okwuonu G."/>
            <person name="Santibanez J."/>
            <person name="Warren W.C."/>
            <person name="Mardis E.R."/>
            <person name="Weinstock G.M."/>
            <person name="Wilson R.K."/>
            <person name="Delehaunty K."/>
            <person name="Dooling D."/>
            <person name="Fronik C."/>
            <person name="Fulton L."/>
            <person name="Fulton B."/>
            <person name="Graves T."/>
            <person name="Minx P."/>
            <person name="Sodergren E."/>
            <person name="Birney E."/>
            <person name="Margulies E.H."/>
            <person name="Herrero J."/>
            <person name="Green E.D."/>
            <person name="Haussler D."/>
            <person name="Siepel A."/>
            <person name="Goldman N."/>
            <person name="Pollard K.S."/>
            <person name="Pedersen J.S."/>
            <person name="Lander E.S."/>
            <person name="Kellis M."/>
        </authorList>
    </citation>
    <scope>NUCLEOTIDE SEQUENCE [LARGE SCALE GENOMIC DNA]</scope>
    <source>
        <strain evidence="10 11">Thorbecke inbred</strain>
    </source>
</reference>
<reference evidence="10" key="2">
    <citation type="submission" date="2025-08" db="UniProtKB">
        <authorList>
            <consortium name="Ensembl"/>
        </authorList>
    </citation>
    <scope>IDENTIFICATION</scope>
    <source>
        <strain evidence="10">Thorbecke</strain>
    </source>
</reference>
<dbReference type="InParanoid" id="U3KMX9"/>
<evidence type="ECO:0000313" key="10">
    <source>
        <dbReference type="Ensembl" id="ENSOCUP00000026588.2"/>
    </source>
</evidence>
<keyword evidence="5 8" id="KW-1133">Transmembrane helix</keyword>
<dbReference type="InterPro" id="IPR017946">
    <property type="entry name" value="PLC-like_Pdiesterase_TIM-brl"/>
</dbReference>
<keyword evidence="3 8" id="KW-0812">Transmembrane</keyword>
<dbReference type="GO" id="GO:0016020">
    <property type="term" value="C:membrane"/>
    <property type="evidence" value="ECO:0007669"/>
    <property type="project" value="UniProtKB-SubCell"/>
</dbReference>
<dbReference type="HOGENOM" id="CLU_024259_1_0_1"/>
<dbReference type="STRING" id="9986.ENSOCUP00000026588"/>
<feature type="transmembrane region" description="Helical" evidence="8">
    <location>
        <begin position="131"/>
        <end position="151"/>
    </location>
</feature>
<evidence type="ECO:0000256" key="3">
    <source>
        <dbReference type="ARBA" id="ARBA00022692"/>
    </source>
</evidence>
<sequence>MSTKASRTESRKRRESKKDSSWAEKIFNHKSYITFLTGCYSCHWKFRQWEKTKLGSCCCSRTEQVCCVVLVISFVLSVILLFVWIEISNEYFGFDWVIFLGTGIWVFGSIIFLSILGTLTAYTSLLVVSNTFHVTIVLAILLYMLLLFALFKFWKDKWLTVGLSLQIFAPYIHLCCITVMTLLSWPVAFCVIYLETEVRIRRYRTTYYEEEMLKRCNIFTRLRAIQVAVGLPFLLILVCLYLMPLGIHSPCIQEKEDLGPKPVFFAHRGAPMHGPENTMMAFEKAVEFGAYGLETDVQFSFDNVPFLMHDYDLRRTTNIREVKPEVANDRPVFFNWTFLSTLNAGRWFLDPWRRPYFNMPYQSEADKRRARNQSIPKLDDLLELAKKENKFVIFDLYGPPAKHPLRHSFVKHVTKVILDSKIEPHLIYWLPAYDRGYVRENAPGFRMVGRLYTMEELGKENISTINVDYKNLFYRGFKDYKAANININLYLVNEPWLFSLAWCSRIDSVTTDNIPLLSQLDSPHFFMVSCLPRVFFQAWYRRNLCPHPPSPIPVLLTVQTLGSYLIAGISKSIEMPCDGNVESLTLLSLVS</sequence>
<dbReference type="EMBL" id="AAGW02008271">
    <property type="status" value="NOT_ANNOTATED_CDS"/>
    <property type="molecule type" value="Genomic_DNA"/>
</dbReference>
<dbReference type="InterPro" id="IPR030395">
    <property type="entry name" value="GP_PDE_dom"/>
</dbReference>
<evidence type="ECO:0000256" key="8">
    <source>
        <dbReference type="SAM" id="Phobius"/>
    </source>
</evidence>
<dbReference type="FunCoup" id="U3KMX9">
    <property type="interactions" value="58"/>
</dbReference>
<dbReference type="Proteomes" id="UP000001811">
    <property type="component" value="Chromosome 1"/>
</dbReference>
<dbReference type="PANTHER" id="PTHR23344">
    <property type="entry name" value="GLYCEROPHOSPHORYL DIESTER PHOSPHODIESTERASE"/>
    <property type="match status" value="1"/>
</dbReference>
<feature type="domain" description="GP-PDE" evidence="9">
    <location>
        <begin position="262"/>
        <end position="521"/>
    </location>
</feature>
<evidence type="ECO:0000256" key="4">
    <source>
        <dbReference type="ARBA" id="ARBA00022801"/>
    </source>
</evidence>
<evidence type="ECO:0000256" key="6">
    <source>
        <dbReference type="ARBA" id="ARBA00023136"/>
    </source>
</evidence>
<dbReference type="Pfam" id="PF03009">
    <property type="entry name" value="GDPD"/>
    <property type="match status" value="1"/>
</dbReference>
<feature type="transmembrane region" description="Helical" evidence="8">
    <location>
        <begin position="171"/>
        <end position="194"/>
    </location>
</feature>
<dbReference type="PaxDb" id="9986-ENSOCUP00000026588"/>
<dbReference type="Bgee" id="ENSOCUG00000029270">
    <property type="expression patterns" value="Expressed in testis"/>
</dbReference>
<comment type="subcellular location">
    <subcellularLocation>
        <location evidence="1">Membrane</location>
        <topology evidence="1">Multi-pass membrane protein</topology>
    </subcellularLocation>
</comment>
<keyword evidence="11" id="KW-1185">Reference proteome</keyword>
<name>U3KMX9_RABIT</name>
<evidence type="ECO:0000256" key="1">
    <source>
        <dbReference type="ARBA" id="ARBA00004141"/>
    </source>
</evidence>
<evidence type="ECO:0000256" key="7">
    <source>
        <dbReference type="ARBA" id="ARBA00023180"/>
    </source>
</evidence>
<evidence type="ECO:0000256" key="5">
    <source>
        <dbReference type="ARBA" id="ARBA00022989"/>
    </source>
</evidence>
<dbReference type="PROSITE" id="PS51704">
    <property type="entry name" value="GP_PDE"/>
    <property type="match status" value="1"/>
</dbReference>
<dbReference type="GeneTree" id="ENSGT00940000156251"/>
<evidence type="ECO:0000256" key="2">
    <source>
        <dbReference type="ARBA" id="ARBA00007277"/>
    </source>
</evidence>
<dbReference type="AlphaFoldDB" id="U3KMX9"/>
<feature type="transmembrane region" description="Helical" evidence="8">
    <location>
        <begin position="65"/>
        <end position="85"/>
    </location>
</feature>
<dbReference type="Gene3D" id="3.20.20.190">
    <property type="entry name" value="Phosphatidylinositol (PI) phosphodiesterase"/>
    <property type="match status" value="1"/>
</dbReference>
<dbReference type="GO" id="GO:0008889">
    <property type="term" value="F:glycerophosphodiester phosphodiesterase activity"/>
    <property type="evidence" value="ECO:0007669"/>
    <property type="project" value="TreeGrafter"/>
</dbReference>
<dbReference type="EMBL" id="AAGW02008270">
    <property type="status" value="NOT_ANNOTATED_CDS"/>
    <property type="molecule type" value="Genomic_DNA"/>
</dbReference>
<dbReference type="Ensembl" id="ENSOCUT00000033542.2">
    <property type="protein sequence ID" value="ENSOCUP00000026588.2"/>
    <property type="gene ID" value="ENSOCUG00000029270.2"/>
</dbReference>
<keyword evidence="4" id="KW-0378">Hydrolase</keyword>